<evidence type="ECO:0000256" key="1">
    <source>
        <dbReference type="SAM" id="Phobius"/>
    </source>
</evidence>
<reference evidence="2" key="1">
    <citation type="submission" date="2019-07" db="EMBL/GenBank/DDBJ databases">
        <title>Phylogenomic Reclassification of ATCC Bacillus Strains and Various Taxa within the Genus Bacillus.</title>
        <authorList>
            <person name="Riojas M.A."/>
            <person name="Frank A.M."/>
            <person name="Fenn S.L."/>
            <person name="King S.P."/>
            <person name="Brower S.M."/>
            <person name="Hazbon M.H."/>
        </authorList>
    </citation>
    <scope>NUCLEOTIDE SEQUENCE</scope>
    <source>
        <strain evidence="2">ATCC 35646</strain>
    </source>
</reference>
<proteinExistence type="predicted"/>
<keyword evidence="1" id="KW-0472">Membrane</keyword>
<keyword evidence="1" id="KW-0812">Transmembrane</keyword>
<feature type="transmembrane region" description="Helical" evidence="1">
    <location>
        <begin position="33"/>
        <end position="49"/>
    </location>
</feature>
<gene>
    <name evidence="2" type="ORF">FO599_02175</name>
</gene>
<dbReference type="AlphaFoldDB" id="A0AB35P4V6"/>
<sequence>NQVDVPPFLFIILISEICIVMLFYALFYTQQKAFILLFYLFLFYILHKNKSADTIQTSNKYSIKLLNIHY</sequence>
<protein>
    <submittedName>
        <fullName evidence="2">Uncharacterized protein</fullName>
    </submittedName>
</protein>
<name>A0AB35P4V6_BACTU</name>
<organism evidence="2 3">
    <name type="scientific">Bacillus thuringiensis</name>
    <dbReference type="NCBI Taxonomy" id="1428"/>
    <lineage>
        <taxon>Bacteria</taxon>
        <taxon>Bacillati</taxon>
        <taxon>Bacillota</taxon>
        <taxon>Bacilli</taxon>
        <taxon>Bacillales</taxon>
        <taxon>Bacillaceae</taxon>
        <taxon>Bacillus</taxon>
        <taxon>Bacillus cereus group</taxon>
    </lineage>
</organism>
<comment type="caution">
    <text evidence="2">The sequence shown here is derived from an EMBL/GenBank/DDBJ whole genome shotgun (WGS) entry which is preliminary data.</text>
</comment>
<dbReference type="RefSeq" id="WP_309414181.1">
    <property type="nucleotide sequence ID" value="NZ_VKQN01000002.1"/>
</dbReference>
<accession>A0AB35P4V6</accession>
<dbReference type="Proteomes" id="UP001181533">
    <property type="component" value="Unassembled WGS sequence"/>
</dbReference>
<keyword evidence="1" id="KW-1133">Transmembrane helix</keyword>
<feature type="transmembrane region" description="Helical" evidence="1">
    <location>
        <begin position="7"/>
        <end position="27"/>
    </location>
</feature>
<feature type="non-terminal residue" evidence="2">
    <location>
        <position position="1"/>
    </location>
</feature>
<evidence type="ECO:0000313" key="3">
    <source>
        <dbReference type="Proteomes" id="UP001181533"/>
    </source>
</evidence>
<dbReference type="EMBL" id="VKQN01000002">
    <property type="protein sequence ID" value="MDR4174940.1"/>
    <property type="molecule type" value="Genomic_DNA"/>
</dbReference>
<evidence type="ECO:0000313" key="2">
    <source>
        <dbReference type="EMBL" id="MDR4174940.1"/>
    </source>
</evidence>